<dbReference type="InterPro" id="IPR029071">
    <property type="entry name" value="Ubiquitin-like_domsf"/>
</dbReference>
<dbReference type="EMBL" id="BQMJ01000055">
    <property type="protein sequence ID" value="GJQ14481.1"/>
    <property type="molecule type" value="Genomic_DNA"/>
</dbReference>
<dbReference type="GO" id="GO:0005737">
    <property type="term" value="C:cytoplasm"/>
    <property type="evidence" value="ECO:0007669"/>
    <property type="project" value="TreeGrafter"/>
</dbReference>
<name>A0A9C7Q1H5_9RHOD</name>
<evidence type="ECO:0000313" key="3">
    <source>
        <dbReference type="Proteomes" id="UP001061958"/>
    </source>
</evidence>
<dbReference type="Pfam" id="PF11470">
    <property type="entry name" value="TUG-UBL1"/>
    <property type="match status" value="1"/>
</dbReference>
<dbReference type="AlphaFoldDB" id="A0A9C7Q1H5"/>
<feature type="domain" description="UBX" evidence="1">
    <location>
        <begin position="330"/>
        <end position="389"/>
    </location>
</feature>
<dbReference type="InterPro" id="IPR001012">
    <property type="entry name" value="UBX_dom"/>
</dbReference>
<reference evidence="2" key="1">
    <citation type="journal article" date="2022" name="Proc. Natl. Acad. Sci. U.S.A.">
        <title>Life cycle and functional genomics of the unicellular red alga Galdieria for elucidating algal and plant evolution and industrial use.</title>
        <authorList>
            <person name="Hirooka S."/>
            <person name="Itabashi T."/>
            <person name="Ichinose T.M."/>
            <person name="Onuma R."/>
            <person name="Fujiwara T."/>
            <person name="Yamashita S."/>
            <person name="Jong L.W."/>
            <person name="Tomita R."/>
            <person name="Iwane A.H."/>
            <person name="Miyagishima S.Y."/>
        </authorList>
    </citation>
    <scope>NUCLEOTIDE SEQUENCE</scope>
    <source>
        <strain evidence="2">NBRC 102759</strain>
    </source>
</reference>
<keyword evidence="3" id="KW-1185">Reference proteome</keyword>
<evidence type="ECO:0000313" key="2">
    <source>
        <dbReference type="EMBL" id="GJQ14481.1"/>
    </source>
</evidence>
<dbReference type="SUPFAM" id="SSF54236">
    <property type="entry name" value="Ubiquitin-like"/>
    <property type="match status" value="2"/>
</dbReference>
<dbReference type="OrthoDB" id="440781at2759"/>
<dbReference type="GO" id="GO:0005634">
    <property type="term" value="C:nucleus"/>
    <property type="evidence" value="ECO:0007669"/>
    <property type="project" value="TreeGrafter"/>
</dbReference>
<dbReference type="Gene3D" id="3.10.20.90">
    <property type="entry name" value="Phosphatidylinositol 3-kinase Catalytic Subunit, Chain A, domain 1"/>
    <property type="match status" value="2"/>
</dbReference>
<dbReference type="PANTHER" id="PTHR46467:SF1">
    <property type="entry name" value="TETHER CONTAINING UBX DOMAIN FOR GLUT4"/>
    <property type="match status" value="1"/>
</dbReference>
<dbReference type="Proteomes" id="UP001061958">
    <property type="component" value="Unassembled WGS sequence"/>
</dbReference>
<sequence length="446" mass="51774">MSRRFQVSIDASHVGKPKKVSIQVTPNTLLSTIREEACQKLQLENSPTHYQLYSPISRKTLDLSLPIRLSNLTPNSQLELRVEQASKGKHMKPSATDDSQRITVAVQSLKSEESGSRCIVLATGQDTLQTIVERVQSQYASSSGGNENSFQSTQQKPFPVLYYVNQPIRNLKTTRLQDLGIVKGSILFRLDWEYRDEQESDKIWEPCKVSTPQEIDDKSHDRNEKKSSEYLATAVTSHDKQCRVITEQQDEEKQDDILEWFENGRLRIYQPSHRNLDPNAVELPESFYEFTLDDLHTWRAEQEKRPAVLLTKEQRQAMMVPHSVGDWVVVRVKFPDGIYMEASFHVKDTLESVYQLLKCLLWPHIHRDIYLFTTPPPRRWVNKDIDLSHFSPRVSFYLGGLDRSVSSSTILKPIVYQRLETSPYEQVIEREEQKAQEIRQQWTIDR</sequence>
<dbReference type="InterPro" id="IPR021569">
    <property type="entry name" value="TUG-UBL1"/>
</dbReference>
<proteinExistence type="predicted"/>
<comment type="caution">
    <text evidence="2">The sequence shown here is derived from an EMBL/GenBank/DDBJ whole genome shotgun (WGS) entry which is preliminary data.</text>
</comment>
<evidence type="ECO:0000259" key="1">
    <source>
        <dbReference type="PROSITE" id="PS50033"/>
    </source>
</evidence>
<dbReference type="GO" id="GO:0006886">
    <property type="term" value="P:intracellular protein transport"/>
    <property type="evidence" value="ECO:0007669"/>
    <property type="project" value="TreeGrafter"/>
</dbReference>
<accession>A0A9C7Q1H5</accession>
<reference evidence="2" key="2">
    <citation type="submission" date="2022-01" db="EMBL/GenBank/DDBJ databases">
        <authorList>
            <person name="Hirooka S."/>
            <person name="Miyagishima S.Y."/>
        </authorList>
    </citation>
    <scope>NUCLEOTIDE SEQUENCE</scope>
    <source>
        <strain evidence="2">NBRC 102759</strain>
    </source>
</reference>
<gene>
    <name evidence="2" type="ORF">GpartN1_g6272.t1</name>
</gene>
<organism evidence="2 3">
    <name type="scientific">Galdieria partita</name>
    <dbReference type="NCBI Taxonomy" id="83374"/>
    <lineage>
        <taxon>Eukaryota</taxon>
        <taxon>Rhodophyta</taxon>
        <taxon>Bangiophyceae</taxon>
        <taxon>Galdieriales</taxon>
        <taxon>Galdieriaceae</taxon>
        <taxon>Galdieria</taxon>
    </lineage>
</organism>
<dbReference type="PROSITE" id="PS50033">
    <property type="entry name" value="UBX"/>
    <property type="match status" value="1"/>
</dbReference>
<dbReference type="GO" id="GO:0012506">
    <property type="term" value="C:vesicle membrane"/>
    <property type="evidence" value="ECO:0007669"/>
    <property type="project" value="TreeGrafter"/>
</dbReference>
<dbReference type="PANTHER" id="PTHR46467">
    <property type="entry name" value="TETHER CONTAINING UBX DOMAIN FOR GLUT4"/>
    <property type="match status" value="1"/>
</dbReference>
<protein>
    <recommendedName>
        <fullName evidence="1">UBX domain-containing protein</fullName>
    </recommendedName>
</protein>